<dbReference type="PRINTS" id="PR00081">
    <property type="entry name" value="GDHRDH"/>
</dbReference>
<accession>A0A4R7T9X2</accession>
<dbReference type="InterPro" id="IPR057326">
    <property type="entry name" value="KR_dom"/>
</dbReference>
<dbReference type="InterPro" id="IPR036291">
    <property type="entry name" value="NAD(P)-bd_dom_sf"/>
</dbReference>
<dbReference type="EMBL" id="SOCE01000001">
    <property type="protein sequence ID" value="TDU88038.1"/>
    <property type="molecule type" value="Genomic_DNA"/>
</dbReference>
<protein>
    <submittedName>
        <fullName evidence="2">Short-subunit dehydrogenase</fullName>
    </submittedName>
</protein>
<feature type="domain" description="Ketoreductase" evidence="1">
    <location>
        <begin position="2"/>
        <end position="185"/>
    </location>
</feature>
<reference evidence="2 3" key="1">
    <citation type="submission" date="2019-03" db="EMBL/GenBank/DDBJ databases">
        <title>Genomic Encyclopedia of Type Strains, Phase III (KMG-III): the genomes of soil and plant-associated and newly described type strains.</title>
        <authorList>
            <person name="Whitman W."/>
        </authorList>
    </citation>
    <scope>NUCLEOTIDE SEQUENCE [LARGE SCALE GENOMIC DNA]</scope>
    <source>
        <strain evidence="2 3">VKM Ac-2575</strain>
    </source>
</reference>
<dbReference type="Proteomes" id="UP000295151">
    <property type="component" value="Unassembled WGS sequence"/>
</dbReference>
<dbReference type="SUPFAM" id="SSF51735">
    <property type="entry name" value="NAD(P)-binding Rossmann-fold domains"/>
    <property type="match status" value="1"/>
</dbReference>
<dbReference type="RefSeq" id="WP_133977725.1">
    <property type="nucleotide sequence ID" value="NZ_SOCE01000001.1"/>
</dbReference>
<dbReference type="GO" id="GO:0016491">
    <property type="term" value="F:oxidoreductase activity"/>
    <property type="evidence" value="ECO:0007669"/>
    <property type="project" value="TreeGrafter"/>
</dbReference>
<gene>
    <name evidence="2" type="ORF">EV138_1577</name>
</gene>
<dbReference type="CDD" id="cd05374">
    <property type="entry name" value="17beta-HSD-like_SDR_c"/>
    <property type="match status" value="1"/>
</dbReference>
<dbReference type="OrthoDB" id="9792003at2"/>
<name>A0A4R7T9X2_9ACTN</name>
<dbReference type="Gene3D" id="3.40.50.720">
    <property type="entry name" value="NAD(P)-binding Rossmann-like Domain"/>
    <property type="match status" value="1"/>
</dbReference>
<dbReference type="SMART" id="SM00822">
    <property type="entry name" value="PKS_KR"/>
    <property type="match status" value="1"/>
</dbReference>
<evidence type="ECO:0000313" key="3">
    <source>
        <dbReference type="Proteomes" id="UP000295151"/>
    </source>
</evidence>
<dbReference type="Pfam" id="PF00106">
    <property type="entry name" value="adh_short"/>
    <property type="match status" value="1"/>
</dbReference>
<evidence type="ECO:0000313" key="2">
    <source>
        <dbReference type="EMBL" id="TDU88038.1"/>
    </source>
</evidence>
<dbReference type="InterPro" id="IPR002347">
    <property type="entry name" value="SDR_fam"/>
</dbReference>
<evidence type="ECO:0000259" key="1">
    <source>
        <dbReference type="SMART" id="SM00822"/>
    </source>
</evidence>
<dbReference type="PANTHER" id="PTHR43313:SF1">
    <property type="entry name" value="3BETA-HYDROXYSTEROID DEHYDROGENASE DHS-16"/>
    <property type="match status" value="1"/>
</dbReference>
<organism evidence="2 3">
    <name type="scientific">Kribbella voronezhensis</name>
    <dbReference type="NCBI Taxonomy" id="2512212"/>
    <lineage>
        <taxon>Bacteria</taxon>
        <taxon>Bacillati</taxon>
        <taxon>Actinomycetota</taxon>
        <taxon>Actinomycetes</taxon>
        <taxon>Propionibacteriales</taxon>
        <taxon>Kribbellaceae</taxon>
        <taxon>Kribbella</taxon>
    </lineage>
</organism>
<comment type="caution">
    <text evidence="2">The sequence shown here is derived from an EMBL/GenBank/DDBJ whole genome shotgun (WGS) entry which is preliminary data.</text>
</comment>
<sequence>MTSVLLTGAGSGIGANTALRLDRAGIRVFAAVHDLADGEILARQASPALSVHAVDVTDQASVESLAEAVASQLGGDPLTAVVNVAGQGIAGPLELLPIESLRQQLEVNVIGPVAVTQSVLPLLRRGHGGRIVFVGSVGGLVSVQFAGAYHASKYAIEAIGDAWRQELAPEGIWVSIVEPGPIATPLWAKAVETLDRLPASERYADRINAFRESLRSASKNGASSAKVAAVIEHAVTSAKPRTRYPVGAAAAVVPKIRRLVPDRLFDKAAQRVTTKTAETD</sequence>
<dbReference type="PANTHER" id="PTHR43313">
    <property type="entry name" value="SHORT-CHAIN DEHYDROGENASE/REDUCTASE FAMILY 9C"/>
    <property type="match status" value="1"/>
</dbReference>
<proteinExistence type="predicted"/>
<keyword evidence="3" id="KW-1185">Reference proteome</keyword>
<dbReference type="AlphaFoldDB" id="A0A4R7T9X2"/>
<dbReference type="GO" id="GO:0008202">
    <property type="term" value="P:steroid metabolic process"/>
    <property type="evidence" value="ECO:0007669"/>
    <property type="project" value="TreeGrafter"/>
</dbReference>